<evidence type="ECO:0000313" key="2">
    <source>
        <dbReference type="EMBL" id="CAJ1962154.1"/>
    </source>
</evidence>
<reference evidence="2" key="1">
    <citation type="submission" date="2023-10" db="EMBL/GenBank/DDBJ databases">
        <authorList>
            <person name="Domelevo Entfellner J.-B."/>
        </authorList>
    </citation>
    <scope>NUCLEOTIDE SEQUENCE</scope>
</reference>
<feature type="compositionally biased region" description="Basic residues" evidence="1">
    <location>
        <begin position="46"/>
        <end position="55"/>
    </location>
</feature>
<sequence>MSAFTNKKEKKKKTKAKGEWSAVSVRSQTATPFGSTAAQSTVQSRARIHGGRSTRRRLSLARGHLGLGGSVFDAWGISVVIAKRVRGRAKEEPRQDDHPPAGELREQESPKWSISKPSDSGKIRHADLPAEKTFYRENKEIGEINLPDRIAMDSNLGVSFRQIYERPKRIHGKREQER</sequence>
<dbReference type="Gramene" id="rna-AYBTSS11_LOCUS19094">
    <property type="protein sequence ID" value="CAJ1962154.1"/>
    <property type="gene ID" value="gene-AYBTSS11_LOCUS19094"/>
</dbReference>
<feature type="region of interest" description="Disordered" evidence="1">
    <location>
        <begin position="1"/>
        <end position="55"/>
    </location>
</feature>
<name>A0AA86VZ93_9FABA</name>
<feature type="compositionally biased region" description="Basic and acidic residues" evidence="1">
    <location>
        <begin position="119"/>
        <end position="129"/>
    </location>
</feature>
<gene>
    <name evidence="2" type="ORF">AYBTSS11_LOCUS19094</name>
</gene>
<dbReference type="Proteomes" id="UP001189624">
    <property type="component" value="Chromosome 6"/>
</dbReference>
<evidence type="ECO:0000313" key="3">
    <source>
        <dbReference type="Proteomes" id="UP001189624"/>
    </source>
</evidence>
<proteinExistence type="predicted"/>
<keyword evidence="3" id="KW-1185">Reference proteome</keyword>
<feature type="region of interest" description="Disordered" evidence="1">
    <location>
        <begin position="86"/>
        <end position="129"/>
    </location>
</feature>
<feature type="compositionally biased region" description="Polar residues" evidence="1">
    <location>
        <begin position="24"/>
        <end position="44"/>
    </location>
</feature>
<feature type="compositionally biased region" description="Basic and acidic residues" evidence="1">
    <location>
        <begin position="88"/>
        <end position="109"/>
    </location>
</feature>
<evidence type="ECO:0000256" key="1">
    <source>
        <dbReference type="SAM" id="MobiDB-lite"/>
    </source>
</evidence>
<organism evidence="2 3">
    <name type="scientific">Sphenostylis stenocarpa</name>
    <dbReference type="NCBI Taxonomy" id="92480"/>
    <lineage>
        <taxon>Eukaryota</taxon>
        <taxon>Viridiplantae</taxon>
        <taxon>Streptophyta</taxon>
        <taxon>Embryophyta</taxon>
        <taxon>Tracheophyta</taxon>
        <taxon>Spermatophyta</taxon>
        <taxon>Magnoliopsida</taxon>
        <taxon>eudicotyledons</taxon>
        <taxon>Gunneridae</taxon>
        <taxon>Pentapetalae</taxon>
        <taxon>rosids</taxon>
        <taxon>fabids</taxon>
        <taxon>Fabales</taxon>
        <taxon>Fabaceae</taxon>
        <taxon>Papilionoideae</taxon>
        <taxon>50 kb inversion clade</taxon>
        <taxon>NPAAA clade</taxon>
        <taxon>indigoferoid/millettioid clade</taxon>
        <taxon>Phaseoleae</taxon>
        <taxon>Sphenostylis</taxon>
    </lineage>
</organism>
<accession>A0AA86VZ93</accession>
<dbReference type="AlphaFoldDB" id="A0AA86VZ93"/>
<protein>
    <submittedName>
        <fullName evidence="2">Uncharacterized protein</fullName>
    </submittedName>
</protein>
<dbReference type="EMBL" id="OY731403">
    <property type="protein sequence ID" value="CAJ1962154.1"/>
    <property type="molecule type" value="Genomic_DNA"/>
</dbReference>